<dbReference type="Proteomes" id="UP000753724">
    <property type="component" value="Unassembled WGS sequence"/>
</dbReference>
<organism evidence="6 7">
    <name type="scientific">Novosphingobium ovatum</name>
    <dbReference type="NCBI Taxonomy" id="1908523"/>
    <lineage>
        <taxon>Bacteria</taxon>
        <taxon>Pseudomonadati</taxon>
        <taxon>Pseudomonadota</taxon>
        <taxon>Alphaproteobacteria</taxon>
        <taxon>Sphingomonadales</taxon>
        <taxon>Sphingomonadaceae</taxon>
        <taxon>Novosphingobium</taxon>
    </lineage>
</organism>
<dbReference type="InterPro" id="IPR015422">
    <property type="entry name" value="PyrdxlP-dep_Trfase_small"/>
</dbReference>
<dbReference type="SUPFAM" id="SSF53383">
    <property type="entry name" value="PLP-dependent transferases"/>
    <property type="match status" value="1"/>
</dbReference>
<evidence type="ECO:0000256" key="3">
    <source>
        <dbReference type="ARBA" id="ARBA00011881"/>
    </source>
</evidence>
<evidence type="ECO:0000256" key="4">
    <source>
        <dbReference type="ARBA" id="ARBA00022898"/>
    </source>
</evidence>
<proteinExistence type="inferred from homology"/>
<evidence type="ECO:0000256" key="1">
    <source>
        <dbReference type="ARBA" id="ARBA00001933"/>
    </source>
</evidence>
<dbReference type="RefSeq" id="WP_161718585.1">
    <property type="nucleotide sequence ID" value="NZ_JAAAPO010000004.1"/>
</dbReference>
<keyword evidence="7" id="KW-1185">Reference proteome</keyword>
<dbReference type="Pfam" id="PF01212">
    <property type="entry name" value="Beta_elim_lyase"/>
    <property type="match status" value="1"/>
</dbReference>
<reference evidence="7" key="1">
    <citation type="submission" date="2020-01" db="EMBL/GenBank/DDBJ databases">
        <title>Sphingomonas sp. strain CSW-10.</title>
        <authorList>
            <person name="Chen W.-M."/>
        </authorList>
    </citation>
    <scope>NUCLEOTIDE SEQUENCE [LARGE SCALE GENOMIC DNA]</scope>
    <source>
        <strain evidence="7">FSY-8</strain>
    </source>
</reference>
<comment type="similarity">
    <text evidence="2">Belongs to the threonine aldolase family.</text>
</comment>
<dbReference type="InterPro" id="IPR015421">
    <property type="entry name" value="PyrdxlP-dep_Trfase_major"/>
</dbReference>
<keyword evidence="4" id="KW-0663">Pyridoxal phosphate</keyword>
<dbReference type="PANTHER" id="PTHR48097:SF5">
    <property type="entry name" value="LOW SPECIFICITY L-THREONINE ALDOLASE"/>
    <property type="match status" value="1"/>
</dbReference>
<comment type="subunit">
    <text evidence="3">Homotetramer.</text>
</comment>
<feature type="domain" description="Aromatic amino acid beta-eliminating lyase/threonine aldolase" evidence="5">
    <location>
        <begin position="3"/>
        <end position="288"/>
    </location>
</feature>
<dbReference type="Gene3D" id="3.90.1150.10">
    <property type="entry name" value="Aspartate Aminotransferase, domain 1"/>
    <property type="match status" value="1"/>
</dbReference>
<dbReference type="PANTHER" id="PTHR48097">
    <property type="entry name" value="L-THREONINE ALDOLASE-RELATED"/>
    <property type="match status" value="1"/>
</dbReference>
<evidence type="ECO:0000313" key="7">
    <source>
        <dbReference type="Proteomes" id="UP000753724"/>
    </source>
</evidence>
<comment type="caution">
    <text evidence="6">The sequence shown here is derived from an EMBL/GenBank/DDBJ whole genome shotgun (WGS) entry which is preliminary data.</text>
</comment>
<evidence type="ECO:0000313" key="6">
    <source>
        <dbReference type="EMBL" id="NBC36947.1"/>
    </source>
</evidence>
<dbReference type="Gene3D" id="3.40.640.10">
    <property type="entry name" value="Type I PLP-dependent aspartate aminotransferase-like (Major domain)"/>
    <property type="match status" value="1"/>
</dbReference>
<gene>
    <name evidence="6" type="ORF">GTZ99_10300</name>
</gene>
<comment type="cofactor">
    <cofactor evidence="1">
        <name>pyridoxal 5'-phosphate</name>
        <dbReference type="ChEBI" id="CHEBI:597326"/>
    </cofactor>
</comment>
<evidence type="ECO:0000259" key="5">
    <source>
        <dbReference type="Pfam" id="PF01212"/>
    </source>
</evidence>
<sequence length="333" mass="34760">MPFLSDNAAAVHPAVWAAMQGADGADRPYDNDALSQSLDEAFGALFGRECAVLWVASGTAANCLALAGMVQPHRAVICHRAAHIQVDECGAPGFFTHGAGLMLVDGDHALITPEAIANAIAPLRRDVHQVWPQAVSITQATEAGCVYTPAQVAAIGASARAHDLRLHMDGARFANAVAFLGCTPAAASCDGGVDALSFGCVKNGAMNAEALVFFDSHLADITRYNRKRSGHLQSKGRFMAAQLLAMLRGDLWLANARAANAAAGEIAAAAPGRLLHPVQANEVFMTLTATERDALRAQGFAFYDWGADGARFVTAWDADAGEVTALARALAGL</sequence>
<dbReference type="InterPro" id="IPR015424">
    <property type="entry name" value="PyrdxlP-dep_Trfase"/>
</dbReference>
<dbReference type="InterPro" id="IPR001597">
    <property type="entry name" value="ArAA_b-elim_lyase/Thr_aldolase"/>
</dbReference>
<protein>
    <submittedName>
        <fullName evidence="6">Low specificity L-threonine aldolase</fullName>
    </submittedName>
</protein>
<accession>A0ABW9XET3</accession>
<dbReference type="EMBL" id="JAAAPO010000004">
    <property type="protein sequence ID" value="NBC36947.1"/>
    <property type="molecule type" value="Genomic_DNA"/>
</dbReference>
<evidence type="ECO:0000256" key="2">
    <source>
        <dbReference type="ARBA" id="ARBA00006966"/>
    </source>
</evidence>
<name>A0ABW9XET3_9SPHN</name>